<dbReference type="PROSITE" id="PS51257">
    <property type="entry name" value="PROKAR_LIPOPROTEIN"/>
    <property type="match status" value="1"/>
</dbReference>
<evidence type="ECO:0000313" key="3">
    <source>
        <dbReference type="Proteomes" id="UP001354989"/>
    </source>
</evidence>
<dbReference type="RefSeq" id="WP_332922113.1">
    <property type="nucleotide sequence ID" value="NZ_AP025292.1"/>
</dbReference>
<gene>
    <name evidence="2" type="ORF">PEPS_07520</name>
</gene>
<dbReference type="Proteomes" id="UP001354989">
    <property type="component" value="Chromosome"/>
</dbReference>
<dbReference type="Pfam" id="PF14129">
    <property type="entry name" value="DUF4296"/>
    <property type="match status" value="1"/>
</dbReference>
<evidence type="ECO:0000313" key="2">
    <source>
        <dbReference type="EMBL" id="BDC98471.1"/>
    </source>
</evidence>
<proteinExistence type="predicted"/>
<name>A0ABM7VC21_9BACT</name>
<reference evidence="2 3" key="1">
    <citation type="submission" date="2021-12" db="EMBL/GenBank/DDBJ databases">
        <title>Genome sequencing of bacteria with rrn-lacking chromosome and rrn-plasmid.</title>
        <authorList>
            <person name="Anda M."/>
            <person name="Iwasaki W."/>
        </authorList>
    </citation>
    <scope>NUCLEOTIDE SEQUENCE [LARGE SCALE GENOMIC DNA]</scope>
    <source>
        <strain evidence="2 3">NBRC 101262</strain>
    </source>
</reference>
<protein>
    <recommendedName>
        <fullName evidence="1">DUF4296 domain-containing protein</fullName>
    </recommendedName>
</protein>
<evidence type="ECO:0000259" key="1">
    <source>
        <dbReference type="Pfam" id="PF14129"/>
    </source>
</evidence>
<dbReference type="InterPro" id="IPR025381">
    <property type="entry name" value="DUF4296"/>
</dbReference>
<keyword evidence="3" id="KW-1185">Reference proteome</keyword>
<feature type="domain" description="DUF4296" evidence="1">
    <location>
        <begin position="27"/>
        <end position="111"/>
    </location>
</feature>
<accession>A0ABM7VC21</accession>
<sequence>MKKYFLIPILISLLVACDPEEHRTPKPDGLLPKNEMVQLMIDFYVLEAKVKEVRVGRDSANALYHQLEPLIYKKHQVDSTLYKQSMDYYLGEPETMEALYAAIVDSLSLQERLVNEKEKKQKQELKKVDRKK</sequence>
<dbReference type="EMBL" id="AP025292">
    <property type="protein sequence ID" value="BDC98471.1"/>
    <property type="molecule type" value="Genomic_DNA"/>
</dbReference>
<organism evidence="2 3">
    <name type="scientific">Persicobacter psychrovividus</name>
    <dbReference type="NCBI Taxonomy" id="387638"/>
    <lineage>
        <taxon>Bacteria</taxon>
        <taxon>Pseudomonadati</taxon>
        <taxon>Bacteroidota</taxon>
        <taxon>Cytophagia</taxon>
        <taxon>Cytophagales</taxon>
        <taxon>Persicobacteraceae</taxon>
        <taxon>Persicobacter</taxon>
    </lineage>
</organism>